<keyword evidence="6" id="KW-1185">Reference proteome</keyword>
<feature type="domain" description="Peptidase S1" evidence="4">
    <location>
        <begin position="1"/>
        <end position="91"/>
    </location>
</feature>
<feature type="region of interest" description="Disordered" evidence="1">
    <location>
        <begin position="598"/>
        <end position="618"/>
    </location>
</feature>
<dbReference type="InterPro" id="IPR000998">
    <property type="entry name" value="MAM_dom"/>
</dbReference>
<feature type="compositionally biased region" description="Acidic residues" evidence="1">
    <location>
        <begin position="608"/>
        <end position="617"/>
    </location>
</feature>
<dbReference type="PROSITE" id="PS00135">
    <property type="entry name" value="TRYPSIN_SER"/>
    <property type="match status" value="1"/>
</dbReference>
<protein>
    <submittedName>
        <fullName evidence="5">Uncharacterized protein</fullName>
    </submittedName>
</protein>
<feature type="compositionally biased region" description="Basic and acidic residues" evidence="1">
    <location>
        <begin position="707"/>
        <end position="716"/>
    </location>
</feature>
<feature type="region of interest" description="Disordered" evidence="1">
    <location>
        <begin position="677"/>
        <end position="726"/>
    </location>
</feature>
<feature type="compositionally biased region" description="Polar residues" evidence="1">
    <location>
        <begin position="682"/>
        <end position="693"/>
    </location>
</feature>
<comment type="caution">
    <text evidence="5">The sequence shown here is derived from an EMBL/GenBank/DDBJ whole genome shotgun (WGS) entry which is preliminary data.</text>
</comment>
<dbReference type="Pfam" id="PF00089">
    <property type="entry name" value="Trypsin"/>
    <property type="match status" value="1"/>
</dbReference>
<dbReference type="InterPro" id="IPR043504">
    <property type="entry name" value="Peptidase_S1_PA_chymotrypsin"/>
</dbReference>
<dbReference type="Gene3D" id="2.40.10.10">
    <property type="entry name" value="Trypsin-like serine proteases"/>
    <property type="match status" value="1"/>
</dbReference>
<dbReference type="PROSITE" id="PS50240">
    <property type="entry name" value="TRYPSIN_DOM"/>
    <property type="match status" value="1"/>
</dbReference>
<evidence type="ECO:0000259" key="4">
    <source>
        <dbReference type="PROSITE" id="PS50240"/>
    </source>
</evidence>
<dbReference type="InterPro" id="IPR051560">
    <property type="entry name" value="MAM_domain-containing"/>
</dbReference>
<dbReference type="GO" id="GO:0004252">
    <property type="term" value="F:serine-type endopeptidase activity"/>
    <property type="evidence" value="ECO:0007669"/>
    <property type="project" value="InterPro"/>
</dbReference>
<name>A0AAU9W2A6_9CNID</name>
<sequence>MQVDLPLVSKKRCITSYPGKIDDSMICVGQDEGGIGGCFGDSGGPLVCEFSGKWYLEGATSWGSKRCADPLKYTVYANIRHLKSWITGKMSSFPVTAFYLSCNFDKSLCSGWEQSYSDAFDWTRHRGSTPSLSTGPSYDHTSGSGYYMYIEASSPRVIGDKAKLELSLCGNGDRACLTFYYHMYGNTTGTLNVFSGSKVVFSASGNKGNYWQKAQRTIYLDKVVTFEGIVGSSFKGDIAIDDVSIKSGRCLTSPATTTCNFDSRLCYGWLQSYSDVFDWTRNRGATTSSNTGPNYDHTTGFGYYMYIEATKKNAGDNAKLELYLNGNGEVSCLRFYYHMYGDTIGALNVYSENHLIFNSIGNHGNLWIKAERTFHSDTTLTFEGIVGYSFTGDIAIDDVTVSSGSCSRQTPPPTWHPALTTLKPSLTPNSSNNVTTQKPSMPDDSPTTKGNFTSTHVVTYNPTAIPRTPSSKEIQEAVMLQMTNFDMKKWKEMEADFKRQVASAANKYCADGGASCQTSLRRRRSSDSMKFSDDMVQIVPGYPRLSPDDPSITLLAFYLQLPGGVGDNLVSEDVLKNLVKSDIKSIEESMGVSITTVQSMPSTKNEVDQEDETDDEGSISTSVIVGVTLGSLSLLGILIAVNFFIKSYRFGPKCRALSTDKVNQGIDLDQEAVNKNADKHGVTSSKPSGTTIAGVSVEETSLDEEYHEEKLPRPGEEMPPNENMNC</sequence>
<dbReference type="GO" id="GO:0006508">
    <property type="term" value="P:proteolysis"/>
    <property type="evidence" value="ECO:0007669"/>
    <property type="project" value="InterPro"/>
</dbReference>
<dbReference type="SMART" id="SM00137">
    <property type="entry name" value="MAM"/>
    <property type="match status" value="2"/>
</dbReference>
<dbReference type="InterPro" id="IPR013320">
    <property type="entry name" value="ConA-like_dom_sf"/>
</dbReference>
<dbReference type="InterPro" id="IPR001254">
    <property type="entry name" value="Trypsin_dom"/>
</dbReference>
<dbReference type="InterPro" id="IPR009003">
    <property type="entry name" value="Peptidase_S1_PA"/>
</dbReference>
<feature type="transmembrane region" description="Helical" evidence="2">
    <location>
        <begin position="623"/>
        <end position="645"/>
    </location>
</feature>
<accession>A0AAU9W2A6</accession>
<dbReference type="PANTHER" id="PTHR23282">
    <property type="entry name" value="APICAL ENDOSOMAL GLYCOPROTEIN PRECURSOR"/>
    <property type="match status" value="1"/>
</dbReference>
<dbReference type="PROSITE" id="PS50060">
    <property type="entry name" value="MAM_2"/>
    <property type="match status" value="2"/>
</dbReference>
<feature type="domain" description="MAM" evidence="3">
    <location>
        <begin position="257"/>
        <end position="408"/>
    </location>
</feature>
<dbReference type="Pfam" id="PF00629">
    <property type="entry name" value="MAM"/>
    <property type="match status" value="2"/>
</dbReference>
<dbReference type="GO" id="GO:0016020">
    <property type="term" value="C:membrane"/>
    <property type="evidence" value="ECO:0007669"/>
    <property type="project" value="InterPro"/>
</dbReference>
<feature type="region of interest" description="Disordered" evidence="1">
    <location>
        <begin position="422"/>
        <end position="450"/>
    </location>
</feature>
<proteinExistence type="predicted"/>
<dbReference type="Gene3D" id="2.60.120.200">
    <property type="match status" value="2"/>
</dbReference>
<keyword evidence="2" id="KW-0472">Membrane</keyword>
<evidence type="ECO:0000256" key="2">
    <source>
        <dbReference type="SAM" id="Phobius"/>
    </source>
</evidence>
<evidence type="ECO:0000313" key="5">
    <source>
        <dbReference type="EMBL" id="CAH3044089.1"/>
    </source>
</evidence>
<gene>
    <name evidence="5" type="ORF">PMEA_00030910</name>
</gene>
<dbReference type="InterPro" id="IPR033116">
    <property type="entry name" value="TRYPSIN_SER"/>
</dbReference>
<feature type="domain" description="MAM" evidence="3">
    <location>
        <begin position="100"/>
        <end position="252"/>
    </location>
</feature>
<keyword evidence="2" id="KW-0812">Transmembrane</keyword>
<dbReference type="PANTHER" id="PTHR23282:SF142">
    <property type="entry name" value="MAM DOMAIN-CONTAINING PROTEIN"/>
    <property type="match status" value="1"/>
</dbReference>
<dbReference type="EMBL" id="CALNXJ010000007">
    <property type="protein sequence ID" value="CAH3044089.1"/>
    <property type="molecule type" value="Genomic_DNA"/>
</dbReference>
<reference evidence="5 6" key="1">
    <citation type="submission" date="2022-05" db="EMBL/GenBank/DDBJ databases">
        <authorList>
            <consortium name="Genoscope - CEA"/>
            <person name="William W."/>
        </authorList>
    </citation>
    <scope>NUCLEOTIDE SEQUENCE [LARGE SCALE GENOMIC DNA]</scope>
</reference>
<dbReference type="AlphaFoldDB" id="A0AAU9W2A6"/>
<evidence type="ECO:0000256" key="1">
    <source>
        <dbReference type="SAM" id="MobiDB-lite"/>
    </source>
</evidence>
<dbReference type="SUPFAM" id="SSF49899">
    <property type="entry name" value="Concanavalin A-like lectins/glucanases"/>
    <property type="match status" value="2"/>
</dbReference>
<evidence type="ECO:0000259" key="3">
    <source>
        <dbReference type="PROSITE" id="PS50060"/>
    </source>
</evidence>
<keyword evidence="2" id="KW-1133">Transmembrane helix</keyword>
<dbReference type="SUPFAM" id="SSF50494">
    <property type="entry name" value="Trypsin-like serine proteases"/>
    <property type="match status" value="1"/>
</dbReference>
<dbReference type="Proteomes" id="UP001159428">
    <property type="component" value="Unassembled WGS sequence"/>
</dbReference>
<dbReference type="CDD" id="cd06263">
    <property type="entry name" value="MAM"/>
    <property type="match status" value="2"/>
</dbReference>
<organism evidence="5 6">
    <name type="scientific">Pocillopora meandrina</name>
    <dbReference type="NCBI Taxonomy" id="46732"/>
    <lineage>
        <taxon>Eukaryota</taxon>
        <taxon>Metazoa</taxon>
        <taxon>Cnidaria</taxon>
        <taxon>Anthozoa</taxon>
        <taxon>Hexacorallia</taxon>
        <taxon>Scleractinia</taxon>
        <taxon>Astrocoeniina</taxon>
        <taxon>Pocilloporidae</taxon>
        <taxon>Pocillopora</taxon>
    </lineage>
</organism>
<evidence type="ECO:0000313" key="6">
    <source>
        <dbReference type="Proteomes" id="UP001159428"/>
    </source>
</evidence>